<keyword evidence="3" id="KW-1185">Reference proteome</keyword>
<gene>
    <name evidence="2" type="ORF">D1223_13180</name>
</gene>
<dbReference type="InterPro" id="IPR036761">
    <property type="entry name" value="TTHA0802/YceI-like_sf"/>
</dbReference>
<feature type="domain" description="Lipid/polyisoprenoid-binding YceI-like" evidence="1">
    <location>
        <begin position="58"/>
        <end position="222"/>
    </location>
</feature>
<dbReference type="Gene3D" id="2.40.128.110">
    <property type="entry name" value="Lipid/polyisoprenoid-binding, YceI-like"/>
    <property type="match status" value="1"/>
</dbReference>
<evidence type="ECO:0000313" key="2">
    <source>
        <dbReference type="EMBL" id="RIJ28341.1"/>
    </source>
</evidence>
<dbReference type="Pfam" id="PF04264">
    <property type="entry name" value="YceI"/>
    <property type="match status" value="1"/>
</dbReference>
<protein>
    <submittedName>
        <fullName evidence="2">Polyisoprenoid-binding protein</fullName>
    </submittedName>
</protein>
<organism evidence="2 3">
    <name type="scientific">Henriciella mobilis</name>
    <dbReference type="NCBI Taxonomy" id="2305467"/>
    <lineage>
        <taxon>Bacteria</taxon>
        <taxon>Pseudomonadati</taxon>
        <taxon>Pseudomonadota</taxon>
        <taxon>Alphaproteobacteria</taxon>
        <taxon>Hyphomonadales</taxon>
        <taxon>Hyphomonadaceae</taxon>
        <taxon>Henriciella</taxon>
    </lineage>
</organism>
<dbReference type="Proteomes" id="UP000266385">
    <property type="component" value="Unassembled WGS sequence"/>
</dbReference>
<dbReference type="SMART" id="SM00867">
    <property type="entry name" value="YceI"/>
    <property type="match status" value="1"/>
</dbReference>
<dbReference type="InterPro" id="IPR007372">
    <property type="entry name" value="Lipid/polyisoprenoid-bd_YceI"/>
</dbReference>
<proteinExistence type="predicted"/>
<evidence type="ECO:0000259" key="1">
    <source>
        <dbReference type="SMART" id="SM00867"/>
    </source>
</evidence>
<accession>A0A399RD10</accession>
<dbReference type="PANTHER" id="PTHR34406">
    <property type="entry name" value="PROTEIN YCEI"/>
    <property type="match status" value="1"/>
</dbReference>
<dbReference type="EMBL" id="QWFX01000013">
    <property type="protein sequence ID" value="RIJ28341.1"/>
    <property type="molecule type" value="Genomic_DNA"/>
</dbReference>
<reference evidence="2 3" key="1">
    <citation type="submission" date="2018-08" db="EMBL/GenBank/DDBJ databases">
        <title>Henriciella mobilis sp. nov., isolated from seawater.</title>
        <authorList>
            <person name="Cheng H."/>
            <person name="Wu Y.-H."/>
            <person name="Xu X.-W."/>
            <person name="Guo L.-L."/>
        </authorList>
    </citation>
    <scope>NUCLEOTIDE SEQUENCE [LARGE SCALE GENOMIC DNA]</scope>
    <source>
        <strain evidence="2 3">JN25</strain>
    </source>
</reference>
<evidence type="ECO:0000313" key="3">
    <source>
        <dbReference type="Proteomes" id="UP000266385"/>
    </source>
</evidence>
<dbReference type="PANTHER" id="PTHR34406:SF1">
    <property type="entry name" value="PROTEIN YCEI"/>
    <property type="match status" value="1"/>
</dbReference>
<dbReference type="SUPFAM" id="SSF101874">
    <property type="entry name" value="YceI-like"/>
    <property type="match status" value="1"/>
</dbReference>
<comment type="caution">
    <text evidence="2">The sequence shown here is derived from an EMBL/GenBank/DDBJ whole genome shotgun (WGS) entry which is preliminary data.</text>
</comment>
<dbReference type="AlphaFoldDB" id="A0A399RD10"/>
<sequence length="224" mass="23919">MREIGAGRARLDLSAREPAMPSHLLKSAFAALALSLAGCAALLTPDVEATPEALRPGAYELDTAHAALVFKIGHMGFSDFVGRFDDFDASLDFDAENPESTRLEAIVDMTSLNLPDKDFAATLMGPGWFDAEAYPQAIFRSTGIEVTGEATGRVTGDLTLHGQTHPVSLEVTFNGGANDTLRGAYVTGFSATATINRSDFGISKFVGPVSDEVELIIEVEFMRE</sequence>
<name>A0A399RD10_9PROT</name>